<evidence type="ECO:0000256" key="1">
    <source>
        <dbReference type="ARBA" id="ARBA00001946"/>
    </source>
</evidence>
<proteinExistence type="inferred from homology"/>
<evidence type="ECO:0000256" key="3">
    <source>
        <dbReference type="ARBA" id="ARBA00022679"/>
    </source>
</evidence>
<comment type="caution">
    <text evidence="8">The sequence shown here is derived from an EMBL/GenBank/DDBJ whole genome shotgun (WGS) entry which is preliminary data.</text>
</comment>
<dbReference type="AlphaFoldDB" id="A0A538TXR6"/>
<keyword evidence="3 7" id="KW-0808">Transferase</keyword>
<dbReference type="InterPro" id="IPR008949">
    <property type="entry name" value="Isoprenoid_synthase_dom_sf"/>
</dbReference>
<evidence type="ECO:0000313" key="8">
    <source>
        <dbReference type="EMBL" id="TMQ68413.1"/>
    </source>
</evidence>
<dbReference type="Proteomes" id="UP000316609">
    <property type="component" value="Unassembled WGS sequence"/>
</dbReference>
<keyword evidence="4" id="KW-0479">Metal-binding</keyword>
<comment type="cofactor">
    <cofactor evidence="1">
        <name>Mg(2+)</name>
        <dbReference type="ChEBI" id="CHEBI:18420"/>
    </cofactor>
</comment>
<evidence type="ECO:0000256" key="2">
    <source>
        <dbReference type="ARBA" id="ARBA00006706"/>
    </source>
</evidence>
<name>A0A538TXR6_UNCEI</name>
<dbReference type="SFLD" id="SFLDG01017">
    <property type="entry name" value="Polyprenyl_Transferase_Like"/>
    <property type="match status" value="1"/>
</dbReference>
<keyword evidence="6" id="KW-0414">Isoprene biosynthesis</keyword>
<dbReference type="InterPro" id="IPR000092">
    <property type="entry name" value="Polyprenyl_synt"/>
</dbReference>
<reference evidence="8 9" key="1">
    <citation type="journal article" date="2019" name="Nat. Microbiol.">
        <title>Mediterranean grassland soil C-N compound turnover is dependent on rainfall and depth, and is mediated by genomically divergent microorganisms.</title>
        <authorList>
            <person name="Diamond S."/>
            <person name="Andeer P.F."/>
            <person name="Li Z."/>
            <person name="Crits-Christoph A."/>
            <person name="Burstein D."/>
            <person name="Anantharaman K."/>
            <person name="Lane K.R."/>
            <person name="Thomas B.C."/>
            <person name="Pan C."/>
            <person name="Northen T.R."/>
            <person name="Banfield J.F."/>
        </authorList>
    </citation>
    <scope>NUCLEOTIDE SEQUENCE [LARGE SCALE GENOMIC DNA]</scope>
    <source>
        <strain evidence="8">WS_8</strain>
    </source>
</reference>
<dbReference type="Pfam" id="PF00348">
    <property type="entry name" value="polyprenyl_synt"/>
    <property type="match status" value="1"/>
</dbReference>
<dbReference type="EMBL" id="VBOY01000010">
    <property type="protein sequence ID" value="TMQ68413.1"/>
    <property type="molecule type" value="Genomic_DNA"/>
</dbReference>
<evidence type="ECO:0000256" key="7">
    <source>
        <dbReference type="RuleBase" id="RU004466"/>
    </source>
</evidence>
<dbReference type="PANTHER" id="PTHR43281">
    <property type="entry name" value="FARNESYL DIPHOSPHATE SYNTHASE"/>
    <property type="match status" value="1"/>
</dbReference>
<sequence length="306" mass="32884">MSPAAAVAGPRGRSAGPLASRLRAFERYFASVLPPEGIEPRNLHEAMRYAALAPGKRLRPLLVLTACEAVGGSWRRALPAAAAVECVHAFSLVHDDLPALDDDDYRRGRATTHRKYGEALAILAGDALLALAFQEVARLGERGVPSRRVVEASQWLAYCTGSHELIAGQVLDLETEGRVANEAMVREIDVRKTGALMSAALRLGGLAGEAGDHQLDLLGVAGRHLGLAFQIHDDLLNRRSSLGRLGKRAGTDQRRGKATYPRAVGERAARVQAEQSIDLALANLSTLGPRCRNLARLVCAMATRER</sequence>
<evidence type="ECO:0000256" key="5">
    <source>
        <dbReference type="ARBA" id="ARBA00022842"/>
    </source>
</evidence>
<accession>A0A538TXR6</accession>
<dbReference type="GO" id="GO:0016114">
    <property type="term" value="P:terpenoid biosynthetic process"/>
    <property type="evidence" value="ECO:0007669"/>
    <property type="project" value="UniProtKB-ARBA"/>
</dbReference>
<dbReference type="GO" id="GO:0046872">
    <property type="term" value="F:metal ion binding"/>
    <property type="evidence" value="ECO:0007669"/>
    <property type="project" value="UniProtKB-KW"/>
</dbReference>
<protein>
    <submittedName>
        <fullName evidence="8">Polyprenyl synthetase family protein</fullName>
    </submittedName>
</protein>
<keyword evidence="5" id="KW-0460">Magnesium</keyword>
<dbReference type="SUPFAM" id="SSF48576">
    <property type="entry name" value="Terpenoid synthases"/>
    <property type="match status" value="1"/>
</dbReference>
<dbReference type="FunFam" id="1.10.600.10:FF:000001">
    <property type="entry name" value="Geranylgeranyl diphosphate synthase"/>
    <property type="match status" value="1"/>
</dbReference>
<organism evidence="8 9">
    <name type="scientific">Eiseniibacteriota bacterium</name>
    <dbReference type="NCBI Taxonomy" id="2212470"/>
    <lineage>
        <taxon>Bacteria</taxon>
        <taxon>Candidatus Eiseniibacteriota</taxon>
    </lineage>
</organism>
<dbReference type="SFLD" id="SFLDS00005">
    <property type="entry name" value="Isoprenoid_Synthase_Type_I"/>
    <property type="match status" value="1"/>
</dbReference>
<dbReference type="Gene3D" id="1.10.600.10">
    <property type="entry name" value="Farnesyl Diphosphate Synthase"/>
    <property type="match status" value="1"/>
</dbReference>
<evidence type="ECO:0000313" key="9">
    <source>
        <dbReference type="Proteomes" id="UP000316609"/>
    </source>
</evidence>
<dbReference type="PANTHER" id="PTHR43281:SF1">
    <property type="entry name" value="FARNESYL DIPHOSPHATE SYNTHASE"/>
    <property type="match status" value="1"/>
</dbReference>
<dbReference type="PROSITE" id="PS00444">
    <property type="entry name" value="POLYPRENYL_SYNTHASE_2"/>
    <property type="match status" value="1"/>
</dbReference>
<dbReference type="PROSITE" id="PS00723">
    <property type="entry name" value="POLYPRENYL_SYNTHASE_1"/>
    <property type="match status" value="1"/>
</dbReference>
<comment type="similarity">
    <text evidence="2 7">Belongs to the FPP/GGPP synthase family.</text>
</comment>
<evidence type="ECO:0000256" key="6">
    <source>
        <dbReference type="ARBA" id="ARBA00023229"/>
    </source>
</evidence>
<dbReference type="InterPro" id="IPR033749">
    <property type="entry name" value="Polyprenyl_synt_CS"/>
</dbReference>
<evidence type="ECO:0000256" key="4">
    <source>
        <dbReference type="ARBA" id="ARBA00022723"/>
    </source>
</evidence>
<gene>
    <name evidence="8" type="ORF">E6K78_01325</name>
</gene>
<dbReference type="GO" id="GO:0004659">
    <property type="term" value="F:prenyltransferase activity"/>
    <property type="evidence" value="ECO:0007669"/>
    <property type="project" value="InterPro"/>
</dbReference>